<protein>
    <submittedName>
        <fullName evidence="9">Four-carbon acid sugar kinase family protein</fullName>
    </submittedName>
</protein>
<dbReference type="SUPFAM" id="SSF142764">
    <property type="entry name" value="YgbK-like"/>
    <property type="match status" value="1"/>
</dbReference>
<keyword evidence="4 9" id="KW-0418">Kinase</keyword>
<evidence type="ECO:0000256" key="2">
    <source>
        <dbReference type="ARBA" id="ARBA00022679"/>
    </source>
</evidence>
<evidence type="ECO:0000256" key="6">
    <source>
        <dbReference type="ARBA" id="ARBA00023277"/>
    </source>
</evidence>
<dbReference type="InterPro" id="IPR031475">
    <property type="entry name" value="NBD_C"/>
</dbReference>
<evidence type="ECO:0000313" key="10">
    <source>
        <dbReference type="Proteomes" id="UP001378188"/>
    </source>
</evidence>
<dbReference type="InterPro" id="IPR010737">
    <property type="entry name" value="4-carb_acid_sugar_kinase_N"/>
</dbReference>
<keyword evidence="10" id="KW-1185">Reference proteome</keyword>
<comment type="caution">
    <text evidence="9">The sequence shown here is derived from an EMBL/GenBank/DDBJ whole genome shotgun (WGS) entry which is preliminary data.</text>
</comment>
<keyword evidence="2" id="KW-0808">Transferase</keyword>
<dbReference type="Gene3D" id="3.40.50.10840">
    <property type="entry name" value="Putative sugar-binding, N-terminal domain"/>
    <property type="match status" value="1"/>
</dbReference>
<name>A0AAW9RNP0_9HYPH</name>
<evidence type="ECO:0000256" key="4">
    <source>
        <dbReference type="ARBA" id="ARBA00022777"/>
    </source>
</evidence>
<dbReference type="GO" id="GO:0016301">
    <property type="term" value="F:kinase activity"/>
    <property type="evidence" value="ECO:0007669"/>
    <property type="project" value="UniProtKB-KW"/>
</dbReference>
<dbReference type="GO" id="GO:0005524">
    <property type="term" value="F:ATP binding"/>
    <property type="evidence" value="ECO:0007669"/>
    <property type="project" value="UniProtKB-KW"/>
</dbReference>
<dbReference type="Gene3D" id="3.40.980.20">
    <property type="entry name" value="Four-carbon acid sugar kinase, nucleotide binding domain"/>
    <property type="match status" value="1"/>
</dbReference>
<dbReference type="EMBL" id="JAZHOF010000002">
    <property type="protein sequence ID" value="MEJ8570589.1"/>
    <property type="molecule type" value="Genomic_DNA"/>
</dbReference>
<evidence type="ECO:0000313" key="9">
    <source>
        <dbReference type="EMBL" id="MEJ8570589.1"/>
    </source>
</evidence>
<keyword evidence="6" id="KW-0119">Carbohydrate metabolism</keyword>
<dbReference type="Pfam" id="PF17042">
    <property type="entry name" value="NBD_C"/>
    <property type="match status" value="1"/>
</dbReference>
<evidence type="ECO:0000256" key="1">
    <source>
        <dbReference type="ARBA" id="ARBA00005715"/>
    </source>
</evidence>
<sequence length="371" mass="38347">MVDVAIIADDLTGALDAASPFAARGRRVEAAVSAAAVAEIDVSADVITVNAATRDLPGEQAASIVRSVTERIVDLRPRILFKKIDSTLRGNIAPESRAVANAARRHRMIVCPAVPDQGRIVRSGELVLSGQAGSPAGDGRPIRPLFETSGPADGLRICDSADGADLMEVAERVLREASGTIAVGAAGLAGALAAKLYGARCGPVLTMTAPGLFVVGSRAAATLAQLQELDGDPRVATRLVGPDCPTAALPRDQAEIEVLRPEPETVLASSALVADRIAAAAARRCEELAPGTLFLCGGHIAERCLAALGTRTMSVVAEVEPGVPVARASICGRSTWVVTKAGGFGDAGCLVRLADRLKEQPEPEKRRHCVS</sequence>
<comment type="similarity">
    <text evidence="1">Belongs to the four-carbon acid sugar kinase family.</text>
</comment>
<proteinExistence type="inferred from homology"/>
<evidence type="ECO:0000256" key="3">
    <source>
        <dbReference type="ARBA" id="ARBA00022741"/>
    </source>
</evidence>
<evidence type="ECO:0000256" key="5">
    <source>
        <dbReference type="ARBA" id="ARBA00022840"/>
    </source>
</evidence>
<reference evidence="9 10" key="1">
    <citation type="submission" date="2024-02" db="EMBL/GenBank/DDBJ databases">
        <title>Genome analysis and characterization of Microbaculum marinisediminis sp. nov., isolated from marine sediment.</title>
        <authorList>
            <person name="Du Z.-J."/>
            <person name="Ye Y.-Q."/>
            <person name="Zhang Z.-R."/>
            <person name="Yuan S.-M."/>
            <person name="Zhang X.-Y."/>
        </authorList>
    </citation>
    <scope>NUCLEOTIDE SEQUENCE [LARGE SCALE GENOMIC DNA]</scope>
    <source>
        <strain evidence="9 10">SDUM1044001</strain>
    </source>
</reference>
<keyword evidence="3" id="KW-0547">Nucleotide-binding</keyword>
<gene>
    <name evidence="9" type="ORF">V3328_03845</name>
</gene>
<dbReference type="RefSeq" id="WP_340328336.1">
    <property type="nucleotide sequence ID" value="NZ_JAZHOF010000002.1"/>
</dbReference>
<dbReference type="InterPro" id="IPR042213">
    <property type="entry name" value="NBD_C_sf"/>
</dbReference>
<evidence type="ECO:0000259" key="7">
    <source>
        <dbReference type="Pfam" id="PF07005"/>
    </source>
</evidence>
<accession>A0AAW9RNP0</accession>
<evidence type="ECO:0000259" key="8">
    <source>
        <dbReference type="Pfam" id="PF17042"/>
    </source>
</evidence>
<feature type="domain" description="Four-carbon acid sugar kinase nucleotide binding" evidence="8">
    <location>
        <begin position="261"/>
        <end position="347"/>
    </location>
</feature>
<dbReference type="Proteomes" id="UP001378188">
    <property type="component" value="Unassembled WGS sequence"/>
</dbReference>
<keyword evidence="5" id="KW-0067">ATP-binding</keyword>
<dbReference type="AlphaFoldDB" id="A0AAW9RNP0"/>
<organism evidence="9 10">
    <name type="scientific">Microbaculum marinum</name>
    <dbReference type="NCBI Taxonomy" id="1764581"/>
    <lineage>
        <taxon>Bacteria</taxon>
        <taxon>Pseudomonadati</taxon>
        <taxon>Pseudomonadota</taxon>
        <taxon>Alphaproteobacteria</taxon>
        <taxon>Hyphomicrobiales</taxon>
        <taxon>Tepidamorphaceae</taxon>
        <taxon>Microbaculum</taxon>
    </lineage>
</organism>
<dbReference type="Pfam" id="PF07005">
    <property type="entry name" value="SBD_N"/>
    <property type="match status" value="1"/>
</dbReference>
<feature type="domain" description="Four-carbon acid sugar kinase N-terminal" evidence="7">
    <location>
        <begin position="5"/>
        <end position="131"/>
    </location>
</feature>
<dbReference type="InterPro" id="IPR037051">
    <property type="entry name" value="4-carb_acid_sugar_kinase_N_sf"/>
</dbReference>